<dbReference type="AlphaFoldDB" id="A0AAD4R317"/>
<accession>A0AAD4R317</accession>
<feature type="transmembrane region" description="Helical" evidence="1">
    <location>
        <begin position="87"/>
        <end position="106"/>
    </location>
</feature>
<feature type="transmembrane region" description="Helical" evidence="1">
    <location>
        <begin position="186"/>
        <end position="209"/>
    </location>
</feature>
<feature type="transmembrane region" description="Helical" evidence="1">
    <location>
        <begin position="272"/>
        <end position="293"/>
    </location>
</feature>
<dbReference type="PANTHER" id="PTHR22943">
    <property type="entry name" value="7-TRANSMEMBRANE DOMAIN RECEPTOR C.ELEGANS"/>
    <property type="match status" value="1"/>
</dbReference>
<keyword evidence="1" id="KW-0812">Transmembrane</keyword>
<feature type="transmembrane region" description="Helical" evidence="1">
    <location>
        <begin position="7"/>
        <end position="26"/>
    </location>
</feature>
<keyword evidence="1" id="KW-0472">Membrane</keyword>
<comment type="caution">
    <text evidence="2">The sequence shown here is derived from an EMBL/GenBank/DDBJ whole genome shotgun (WGS) entry which is preliminary data.</text>
</comment>
<protein>
    <submittedName>
        <fullName evidence="2">Serpentine type 7TM GPCR chemoreceptor str domain-containing protein</fullName>
    </submittedName>
</protein>
<feature type="transmembrane region" description="Helical" evidence="1">
    <location>
        <begin position="238"/>
        <end position="266"/>
    </location>
</feature>
<proteinExistence type="predicted"/>
<evidence type="ECO:0000256" key="1">
    <source>
        <dbReference type="SAM" id="Phobius"/>
    </source>
</evidence>
<dbReference type="InterPro" id="IPR019428">
    <property type="entry name" value="7TM_GPCR_serpentine_rcpt_Str"/>
</dbReference>
<evidence type="ECO:0000313" key="2">
    <source>
        <dbReference type="EMBL" id="KAI1706119.1"/>
    </source>
</evidence>
<dbReference type="EMBL" id="JAKKPZ010000050">
    <property type="protein sequence ID" value="KAI1706119.1"/>
    <property type="molecule type" value="Genomic_DNA"/>
</dbReference>
<name>A0AAD4R317_9BILA</name>
<dbReference type="Pfam" id="PF10326">
    <property type="entry name" value="7TM_GPCR_Str"/>
    <property type="match status" value="1"/>
</dbReference>
<gene>
    <name evidence="2" type="ORF">DdX_13159</name>
</gene>
<keyword evidence="1" id="KW-1133">Transmembrane helix</keyword>
<organism evidence="2 3">
    <name type="scientific">Ditylenchus destructor</name>
    <dbReference type="NCBI Taxonomy" id="166010"/>
    <lineage>
        <taxon>Eukaryota</taxon>
        <taxon>Metazoa</taxon>
        <taxon>Ecdysozoa</taxon>
        <taxon>Nematoda</taxon>
        <taxon>Chromadorea</taxon>
        <taxon>Rhabditida</taxon>
        <taxon>Tylenchina</taxon>
        <taxon>Tylenchomorpha</taxon>
        <taxon>Sphaerularioidea</taxon>
        <taxon>Anguinidae</taxon>
        <taxon>Anguininae</taxon>
        <taxon>Ditylenchus</taxon>
    </lineage>
</organism>
<feature type="transmembrane region" description="Helical" evidence="1">
    <location>
        <begin position="126"/>
        <end position="146"/>
    </location>
</feature>
<evidence type="ECO:0000313" key="3">
    <source>
        <dbReference type="Proteomes" id="UP001201812"/>
    </source>
</evidence>
<reference evidence="2" key="1">
    <citation type="submission" date="2022-01" db="EMBL/GenBank/DDBJ databases">
        <title>Genome Sequence Resource for Two Populations of Ditylenchus destructor, the Migratory Endoparasitic Phytonematode.</title>
        <authorList>
            <person name="Zhang H."/>
            <person name="Lin R."/>
            <person name="Xie B."/>
        </authorList>
    </citation>
    <scope>NUCLEOTIDE SEQUENCE</scope>
    <source>
        <strain evidence="2">BazhouSP</strain>
    </source>
</reference>
<dbReference type="PANTHER" id="PTHR22943:SF248">
    <property type="entry name" value="SEVEN TM RECEPTOR"/>
    <property type="match status" value="1"/>
</dbReference>
<keyword evidence="3" id="KW-1185">Reference proteome</keyword>
<dbReference type="Proteomes" id="UP001201812">
    <property type="component" value="Unassembled WGS sequence"/>
</dbReference>
<sequence length="339" mass="37324">MNIISSAVGTSICTAGIALNILLFWLTCCHTPAGLKEYSRILQLSCILDFGYALMNLLCHPIAFLCSNYVVVICDGFLARISSDLSFVLYLIWCSFVYVHVLLPPIQFLCRHRLLCRKDASSLNSYLLKLSPFCSVLLAASIIVTYNGSKPTTEKQNIVKKSVAEKGFIDESGVEPFGFATSFRDISGITVGIFYCATFVLAYGIAIWCEYKIYCRLKSLNTSLSSTKKMQNQLKKALIANAITPVVSTGIPSLFFVMGAAFGLSVSGSTSAVISTFFTIDTLCNPILTIIYITQYKQAIYRKLSKINPFCKISHVSKVHSLTQVGSARGWAERNASFK</sequence>